<feature type="region of interest" description="Disordered" evidence="1">
    <location>
        <begin position="48"/>
        <end position="67"/>
    </location>
</feature>
<sequence>MSLQRLQQSPSGANALQAVQQDLLKAKVRISPRYGRFDTKSVDIVDTAPNWQVAPSPTASAQPSATP</sequence>
<proteinExistence type="predicted"/>
<keyword evidence="3" id="KW-1185">Reference proteome</keyword>
<name>A0ABQ6JDB8_9ACTN</name>
<evidence type="ECO:0000313" key="2">
    <source>
        <dbReference type="EMBL" id="GMA86187.1"/>
    </source>
</evidence>
<protein>
    <submittedName>
        <fullName evidence="2">Uncharacterized protein</fullName>
    </submittedName>
</protein>
<comment type="caution">
    <text evidence="2">The sequence shown here is derived from an EMBL/GenBank/DDBJ whole genome shotgun (WGS) entry which is preliminary data.</text>
</comment>
<gene>
    <name evidence="2" type="ORF">GCM10025868_14370</name>
</gene>
<accession>A0ABQ6JDB8</accession>
<dbReference type="Proteomes" id="UP001157017">
    <property type="component" value="Unassembled WGS sequence"/>
</dbReference>
<organism evidence="2 3">
    <name type="scientific">Angustibacter aerolatus</name>
    <dbReference type="NCBI Taxonomy" id="1162965"/>
    <lineage>
        <taxon>Bacteria</taxon>
        <taxon>Bacillati</taxon>
        <taxon>Actinomycetota</taxon>
        <taxon>Actinomycetes</taxon>
        <taxon>Kineosporiales</taxon>
        <taxon>Kineosporiaceae</taxon>
    </lineage>
</organism>
<evidence type="ECO:0000256" key="1">
    <source>
        <dbReference type="SAM" id="MobiDB-lite"/>
    </source>
</evidence>
<evidence type="ECO:0000313" key="3">
    <source>
        <dbReference type="Proteomes" id="UP001157017"/>
    </source>
</evidence>
<reference evidence="3" key="1">
    <citation type="journal article" date="2019" name="Int. J. Syst. Evol. Microbiol.">
        <title>The Global Catalogue of Microorganisms (GCM) 10K type strain sequencing project: providing services to taxonomists for standard genome sequencing and annotation.</title>
        <authorList>
            <consortium name="The Broad Institute Genomics Platform"/>
            <consortium name="The Broad Institute Genome Sequencing Center for Infectious Disease"/>
            <person name="Wu L."/>
            <person name="Ma J."/>
        </authorList>
    </citation>
    <scope>NUCLEOTIDE SEQUENCE [LARGE SCALE GENOMIC DNA]</scope>
    <source>
        <strain evidence="3">NBRC 108730</strain>
    </source>
</reference>
<dbReference type="EMBL" id="BSUZ01000001">
    <property type="protein sequence ID" value="GMA86187.1"/>
    <property type="molecule type" value="Genomic_DNA"/>
</dbReference>
<feature type="compositionally biased region" description="Low complexity" evidence="1">
    <location>
        <begin position="54"/>
        <end position="67"/>
    </location>
</feature>